<dbReference type="InterPro" id="IPR013106">
    <property type="entry name" value="Ig_V-set"/>
</dbReference>
<gene>
    <name evidence="6" type="ORF">HGM15179_020779</name>
</gene>
<sequence length="136" mass="14654">PGPGTMAAGLRPGLLALALALWPAGLWAQLRLQEAGGGLRAPGDSVTLSCRLFNSTFEGYAFRWYRQAPGGSLEWLSVINLSGNMKKYGAAVDGRVTASRHSDQFQSSLFLWALHPSDSARYFCTIHTETGNPAEL</sequence>
<dbReference type="GO" id="GO:0002250">
    <property type="term" value="P:adaptive immune response"/>
    <property type="evidence" value="ECO:0007669"/>
    <property type="project" value="UniProtKB-KW"/>
</dbReference>
<keyword evidence="7" id="KW-1185">Reference proteome</keyword>
<evidence type="ECO:0000313" key="6">
    <source>
        <dbReference type="EMBL" id="TRZ06329.1"/>
    </source>
</evidence>
<evidence type="ECO:0000256" key="1">
    <source>
        <dbReference type="ARBA" id="ARBA00022859"/>
    </source>
</evidence>
<comment type="caution">
    <text evidence="6">The sequence shown here is derived from an EMBL/GenBank/DDBJ whole genome shotgun (WGS) entry which is preliminary data.</text>
</comment>
<accession>A0A8K1D5Q5</accession>
<dbReference type="InterPro" id="IPR036179">
    <property type="entry name" value="Ig-like_dom_sf"/>
</dbReference>
<dbReference type="Pfam" id="PF07686">
    <property type="entry name" value="V-set"/>
    <property type="match status" value="1"/>
</dbReference>
<dbReference type="PROSITE" id="PS50835">
    <property type="entry name" value="IG_LIKE"/>
    <property type="match status" value="1"/>
</dbReference>
<reference evidence="6" key="1">
    <citation type="submission" date="2019-04" db="EMBL/GenBank/DDBJ databases">
        <title>Genome assembly of Zosterops borbonicus 15179.</title>
        <authorList>
            <person name="Leroy T."/>
            <person name="Anselmetti Y."/>
            <person name="Tilak M.-K."/>
            <person name="Nabholz B."/>
        </authorList>
    </citation>
    <scope>NUCLEOTIDE SEQUENCE</scope>
    <source>
        <strain evidence="6">HGM_15179</strain>
        <tissue evidence="6">Muscle</tissue>
    </source>
</reference>
<feature type="non-terminal residue" evidence="6">
    <location>
        <position position="1"/>
    </location>
</feature>
<dbReference type="AlphaFoldDB" id="A0A8K1D5Q5"/>
<dbReference type="PANTHER" id="PTHR23266">
    <property type="entry name" value="IMMUNOGLOBULIN HEAVY CHAIN"/>
    <property type="match status" value="1"/>
</dbReference>
<name>A0A8K1D5Q5_9PASS</name>
<evidence type="ECO:0000256" key="3">
    <source>
        <dbReference type="ARBA" id="ARBA00043265"/>
    </source>
</evidence>
<keyword evidence="2" id="KW-1064">Adaptive immunity</keyword>
<keyword evidence="1" id="KW-0391">Immunity</keyword>
<evidence type="ECO:0000256" key="2">
    <source>
        <dbReference type="ARBA" id="ARBA00023130"/>
    </source>
</evidence>
<keyword evidence="3" id="KW-1280">Immunoglobulin</keyword>
<dbReference type="InterPro" id="IPR007110">
    <property type="entry name" value="Ig-like_dom"/>
</dbReference>
<evidence type="ECO:0000259" key="5">
    <source>
        <dbReference type="PROSITE" id="PS50835"/>
    </source>
</evidence>
<keyword evidence="4" id="KW-0732">Signal</keyword>
<dbReference type="SMART" id="SM00406">
    <property type="entry name" value="IGv"/>
    <property type="match status" value="1"/>
</dbReference>
<evidence type="ECO:0000313" key="7">
    <source>
        <dbReference type="Proteomes" id="UP000796761"/>
    </source>
</evidence>
<dbReference type="GO" id="GO:0005576">
    <property type="term" value="C:extracellular region"/>
    <property type="evidence" value="ECO:0007669"/>
    <property type="project" value="UniProtKB-ARBA"/>
</dbReference>
<dbReference type="Proteomes" id="UP000796761">
    <property type="component" value="Unassembled WGS sequence"/>
</dbReference>
<proteinExistence type="predicted"/>
<feature type="chain" id="PRO_5035419758" description="Ig-like domain-containing protein" evidence="4">
    <location>
        <begin position="29"/>
        <end position="136"/>
    </location>
</feature>
<dbReference type="EMBL" id="SWJQ01002626">
    <property type="protein sequence ID" value="TRZ06329.1"/>
    <property type="molecule type" value="Genomic_DNA"/>
</dbReference>
<protein>
    <recommendedName>
        <fullName evidence="5">Ig-like domain-containing protein</fullName>
    </recommendedName>
</protein>
<feature type="domain" description="Ig-like" evidence="5">
    <location>
        <begin position="43"/>
        <end position="136"/>
    </location>
</feature>
<feature type="signal peptide" evidence="4">
    <location>
        <begin position="1"/>
        <end position="28"/>
    </location>
</feature>
<dbReference type="Gene3D" id="2.60.40.10">
    <property type="entry name" value="Immunoglobulins"/>
    <property type="match status" value="1"/>
</dbReference>
<dbReference type="SUPFAM" id="SSF48726">
    <property type="entry name" value="Immunoglobulin"/>
    <property type="match status" value="1"/>
</dbReference>
<dbReference type="InterPro" id="IPR013783">
    <property type="entry name" value="Ig-like_fold"/>
</dbReference>
<organism evidence="6 7">
    <name type="scientific">Zosterops borbonicus</name>
    <dbReference type="NCBI Taxonomy" id="364589"/>
    <lineage>
        <taxon>Eukaryota</taxon>
        <taxon>Metazoa</taxon>
        <taxon>Chordata</taxon>
        <taxon>Craniata</taxon>
        <taxon>Vertebrata</taxon>
        <taxon>Euteleostomi</taxon>
        <taxon>Archelosauria</taxon>
        <taxon>Archosauria</taxon>
        <taxon>Dinosauria</taxon>
        <taxon>Saurischia</taxon>
        <taxon>Theropoda</taxon>
        <taxon>Coelurosauria</taxon>
        <taxon>Aves</taxon>
        <taxon>Neognathae</taxon>
        <taxon>Neoaves</taxon>
        <taxon>Telluraves</taxon>
        <taxon>Australaves</taxon>
        <taxon>Passeriformes</taxon>
        <taxon>Sylvioidea</taxon>
        <taxon>Zosteropidae</taxon>
        <taxon>Zosterops</taxon>
    </lineage>
</organism>
<dbReference type="GO" id="GO:0019814">
    <property type="term" value="C:immunoglobulin complex"/>
    <property type="evidence" value="ECO:0007669"/>
    <property type="project" value="UniProtKB-KW"/>
</dbReference>
<evidence type="ECO:0000256" key="4">
    <source>
        <dbReference type="SAM" id="SignalP"/>
    </source>
</evidence>
<dbReference type="OrthoDB" id="9426090at2759"/>
<dbReference type="InterPro" id="IPR050199">
    <property type="entry name" value="IgHV"/>
</dbReference>